<proteinExistence type="predicted"/>
<reference evidence="2 3" key="1">
    <citation type="submission" date="2022-11" db="EMBL/GenBank/DDBJ databases">
        <title>Minimal conservation of predation-associated metabolite biosynthetic gene clusters underscores biosynthetic potential of Myxococcota including descriptions for ten novel species: Archangium lansinium sp. nov., Myxococcus landrumus sp. nov., Nannocystis bai.</title>
        <authorList>
            <person name="Ahearne A."/>
            <person name="Stevens C."/>
            <person name="Phillips K."/>
        </authorList>
    </citation>
    <scope>NUCLEOTIDE SEQUENCE [LARGE SCALE GENOMIC DNA]</scope>
    <source>
        <strain evidence="2 3">MIWBW</strain>
    </source>
</reference>
<dbReference type="PANTHER" id="PTHR22576">
    <property type="entry name" value="MUCOSA ASSOCIATED LYMPHOID TISSUE LYMPHOMA TRANSLOCATION PROTEIN 1/PARACASPASE"/>
    <property type="match status" value="1"/>
</dbReference>
<dbReference type="Pfam" id="PF00656">
    <property type="entry name" value="Peptidase_C14"/>
    <property type="match status" value="1"/>
</dbReference>
<dbReference type="InterPro" id="IPR052039">
    <property type="entry name" value="Caspase-related_regulators"/>
</dbReference>
<dbReference type="EMBL" id="JAPNKA010000001">
    <property type="protein sequence ID" value="MCY1079969.1"/>
    <property type="molecule type" value="Genomic_DNA"/>
</dbReference>
<dbReference type="InterPro" id="IPR011600">
    <property type="entry name" value="Pept_C14_caspase"/>
</dbReference>
<name>A0ABT4AFM9_9BACT</name>
<dbReference type="Proteomes" id="UP001207654">
    <property type="component" value="Unassembled WGS sequence"/>
</dbReference>
<dbReference type="InterPro" id="IPR011250">
    <property type="entry name" value="OMP/PagP_B-barrel"/>
</dbReference>
<keyword evidence="3" id="KW-1185">Reference proteome</keyword>
<evidence type="ECO:0000259" key="1">
    <source>
        <dbReference type="Pfam" id="PF00656"/>
    </source>
</evidence>
<feature type="domain" description="Peptidase C14 caspase" evidence="1">
    <location>
        <begin position="46"/>
        <end position="287"/>
    </location>
</feature>
<dbReference type="PROSITE" id="PS51257">
    <property type="entry name" value="PROKAR_LIPOPROTEIN"/>
    <property type="match status" value="1"/>
</dbReference>
<comment type="caution">
    <text evidence="2">The sequence shown here is derived from an EMBL/GenBank/DDBJ whole genome shotgun (WGS) entry which is preliminary data.</text>
</comment>
<dbReference type="PANTHER" id="PTHR22576:SF37">
    <property type="entry name" value="MUCOSA-ASSOCIATED LYMPHOID TISSUE LYMPHOMA TRANSLOCATION PROTEIN 1"/>
    <property type="match status" value="1"/>
</dbReference>
<evidence type="ECO:0000313" key="2">
    <source>
        <dbReference type="EMBL" id="MCY1079969.1"/>
    </source>
</evidence>
<sequence>MKHLLFTLLTVLAACASPSSLDKGSKGGLVSVKVDEGALSNAYAPRRLALLVGVSQFQDEQWRDLRYSSKDAEDLAAALRDPKRGHFDHVRVLSRPEQTTRASILAALRELRREATRPDDVVVVYFSAHGTLARDGKGELKRYLVTTDAEYRAIPQTALPMDELKSEFDQFPSRRRLMVLATCHSGSGKSLLPRELEAELAGIKAGFYARPIEESSRTSMVFAACDWGETAREDEGLKNDIYTHFLIDGLNGAADRNFDGAVTATEAHDHARRHTYAFTEGRQRPSAEILEVGADPVVLSGHINRTGRPELFSYNPRLDGFTLKVDGETRTELPGGAAVPPGKRTVELTKGSDVLVREVVDIAEGERLPLERLLSETFPRRSLTLMGGMFSFVDARSRNELLPASPELAVVLRLEERPLPDLSLVFDLSGGRGQQSLHLAPGTSVPFTYTSLSLGAAVPYTWKWERFSLYAGPRVAALFLQRSFQTEAFTGAQQYFTFSPGVMGGVAWRLSERLELSAQTQLMVTYVVVDGQGQAVGFSGGWAGVGYRF</sequence>
<dbReference type="RefSeq" id="WP_267538654.1">
    <property type="nucleotide sequence ID" value="NZ_JAPNKA010000001.1"/>
</dbReference>
<dbReference type="SUPFAM" id="SSF56925">
    <property type="entry name" value="OMPA-like"/>
    <property type="match status" value="1"/>
</dbReference>
<evidence type="ECO:0000313" key="3">
    <source>
        <dbReference type="Proteomes" id="UP001207654"/>
    </source>
</evidence>
<dbReference type="Gene3D" id="3.40.50.1460">
    <property type="match status" value="1"/>
</dbReference>
<dbReference type="SUPFAM" id="SSF52129">
    <property type="entry name" value="Caspase-like"/>
    <property type="match status" value="1"/>
</dbReference>
<protein>
    <submittedName>
        <fullName evidence="2">Caspase family protein</fullName>
    </submittedName>
</protein>
<accession>A0ABT4AFM9</accession>
<organism evidence="2 3">
    <name type="scientific">Archangium lansingense</name>
    <dbReference type="NCBI Taxonomy" id="2995310"/>
    <lineage>
        <taxon>Bacteria</taxon>
        <taxon>Pseudomonadati</taxon>
        <taxon>Myxococcota</taxon>
        <taxon>Myxococcia</taxon>
        <taxon>Myxococcales</taxon>
        <taxon>Cystobacterineae</taxon>
        <taxon>Archangiaceae</taxon>
        <taxon>Archangium</taxon>
    </lineage>
</organism>
<dbReference type="InterPro" id="IPR029030">
    <property type="entry name" value="Caspase-like_dom_sf"/>
</dbReference>
<gene>
    <name evidence="2" type="ORF">OV287_36520</name>
</gene>